<evidence type="ECO:0000256" key="1">
    <source>
        <dbReference type="SAM" id="MobiDB-lite"/>
    </source>
</evidence>
<name>A0AA88IXS4_CHASR</name>
<gene>
    <name evidence="2" type="ORF">Q5P01_000441</name>
</gene>
<keyword evidence="3" id="KW-1185">Reference proteome</keyword>
<proteinExistence type="predicted"/>
<protein>
    <submittedName>
        <fullName evidence="2">Uncharacterized protein</fullName>
    </submittedName>
</protein>
<evidence type="ECO:0000313" key="2">
    <source>
        <dbReference type="EMBL" id="KAK2810128.1"/>
    </source>
</evidence>
<comment type="caution">
    <text evidence="2">The sequence shown here is derived from an EMBL/GenBank/DDBJ whole genome shotgun (WGS) entry which is preliminary data.</text>
</comment>
<dbReference type="AlphaFoldDB" id="A0AA88IXS4"/>
<sequence length="84" mass="9359">MATASSFGGCSFYRLMDFDMQSGGRFTRTFVLFSTKVKVNLVVDTRSLSSSYRTSAEMPVKKRKRADPCSLTSSESPKIELSSR</sequence>
<reference evidence="2" key="1">
    <citation type="submission" date="2023-07" db="EMBL/GenBank/DDBJ databases">
        <title>Chromosome-level Genome Assembly of Striped Snakehead (Channa striata).</title>
        <authorList>
            <person name="Liu H."/>
        </authorList>
    </citation>
    <scope>NUCLEOTIDE SEQUENCE</scope>
    <source>
        <strain evidence="2">Gz</strain>
        <tissue evidence="2">Muscle</tissue>
    </source>
</reference>
<organism evidence="2 3">
    <name type="scientific">Channa striata</name>
    <name type="common">Snakehead murrel</name>
    <name type="synonym">Ophicephalus striatus</name>
    <dbReference type="NCBI Taxonomy" id="64152"/>
    <lineage>
        <taxon>Eukaryota</taxon>
        <taxon>Metazoa</taxon>
        <taxon>Chordata</taxon>
        <taxon>Craniata</taxon>
        <taxon>Vertebrata</taxon>
        <taxon>Euteleostomi</taxon>
        <taxon>Actinopterygii</taxon>
        <taxon>Neopterygii</taxon>
        <taxon>Teleostei</taxon>
        <taxon>Neoteleostei</taxon>
        <taxon>Acanthomorphata</taxon>
        <taxon>Anabantaria</taxon>
        <taxon>Anabantiformes</taxon>
        <taxon>Channoidei</taxon>
        <taxon>Channidae</taxon>
        <taxon>Channa</taxon>
    </lineage>
</organism>
<dbReference type="Proteomes" id="UP001187415">
    <property type="component" value="Unassembled WGS sequence"/>
</dbReference>
<accession>A0AA88IXS4</accession>
<dbReference type="EMBL" id="JAUPFM010000256">
    <property type="protein sequence ID" value="KAK2810128.1"/>
    <property type="molecule type" value="Genomic_DNA"/>
</dbReference>
<evidence type="ECO:0000313" key="3">
    <source>
        <dbReference type="Proteomes" id="UP001187415"/>
    </source>
</evidence>
<feature type="region of interest" description="Disordered" evidence="1">
    <location>
        <begin position="54"/>
        <end position="84"/>
    </location>
</feature>